<sequence>MKKIFSIFIITLLFFTLFGLISVTSEECTPIIVNKDFLYVGETFTVFPADAKLVEHISTGNVEVVGIEGTRKVYLAKSSGTIIFKNCNDMLTVRVFPKETPFDALKNMLGLGKK</sequence>
<organism evidence="1 2">
    <name type="scientific">Candidatus Methanofastidiosum methylothiophilum</name>
    <dbReference type="NCBI Taxonomy" id="1705564"/>
    <lineage>
        <taxon>Archaea</taxon>
        <taxon>Methanobacteriati</taxon>
        <taxon>Methanobacteriota</taxon>
        <taxon>Stenosarchaea group</taxon>
        <taxon>Candidatus Methanofastidiosia</taxon>
        <taxon>Candidatus Methanofastidiosales</taxon>
        <taxon>Candidatus Methanofastidiosaceae</taxon>
        <taxon>Candidatus Methanofastidiosum</taxon>
    </lineage>
</organism>
<dbReference type="EMBL" id="LNGD01000011">
    <property type="protein sequence ID" value="KYC53590.1"/>
    <property type="molecule type" value="Genomic_DNA"/>
</dbReference>
<evidence type="ECO:0000313" key="1">
    <source>
        <dbReference type="EMBL" id="KYC53590.1"/>
    </source>
</evidence>
<gene>
    <name evidence="1" type="ORF">AMQ74_00333</name>
</gene>
<evidence type="ECO:0000313" key="2">
    <source>
        <dbReference type="Proteomes" id="UP000075578"/>
    </source>
</evidence>
<protein>
    <submittedName>
        <fullName evidence="1">Uncharacterized protein</fullName>
    </submittedName>
</protein>
<accession>A0A150J8Q6</accession>
<dbReference type="AlphaFoldDB" id="A0A150J8Q6"/>
<dbReference type="Proteomes" id="UP000075578">
    <property type="component" value="Unassembled WGS sequence"/>
</dbReference>
<reference evidence="1 2" key="1">
    <citation type="journal article" date="2016" name="ISME J.">
        <title>Chasing the elusive Euryarchaeota class WSA2: genomes reveal a uniquely fastidious methyl-reducing methanogen.</title>
        <authorList>
            <person name="Nobu M.K."/>
            <person name="Narihiro T."/>
            <person name="Kuroda K."/>
            <person name="Mei R."/>
            <person name="Liu W.T."/>
        </authorList>
    </citation>
    <scope>NUCLEOTIDE SEQUENCE [LARGE SCALE GENOMIC DNA]</scope>
    <source>
        <strain evidence="1">U1lsi0528_Bin089</strain>
    </source>
</reference>
<proteinExistence type="predicted"/>
<name>A0A150J8Q6_9EURY</name>
<comment type="caution">
    <text evidence="1">The sequence shown here is derived from an EMBL/GenBank/DDBJ whole genome shotgun (WGS) entry which is preliminary data.</text>
</comment>